<protein>
    <submittedName>
        <fullName evidence="1">Uncharacterized protein</fullName>
    </submittedName>
</protein>
<sequence length="113" mass="12799">MPVYSAEHLVVLGVWHNKSGATSGVFFIAHCQTAMIYTIFGNIRVTPGLQMISQDKYLTQLNQVHVTSFPISSSRIHILHYIDSSSVQIDNTSLHCTWTYYSKSKYNSIFHST</sequence>
<name>A0AAV2RSY2_MEGNR</name>
<accession>A0AAV2RSY2</accession>
<keyword evidence="2" id="KW-1185">Reference proteome</keyword>
<evidence type="ECO:0000313" key="1">
    <source>
        <dbReference type="EMBL" id="CAL4135735.1"/>
    </source>
</evidence>
<comment type="caution">
    <text evidence="1">The sequence shown here is derived from an EMBL/GenBank/DDBJ whole genome shotgun (WGS) entry which is preliminary data.</text>
</comment>
<evidence type="ECO:0000313" key="2">
    <source>
        <dbReference type="Proteomes" id="UP001497623"/>
    </source>
</evidence>
<reference evidence="1 2" key="1">
    <citation type="submission" date="2024-05" db="EMBL/GenBank/DDBJ databases">
        <authorList>
            <person name="Wallberg A."/>
        </authorList>
    </citation>
    <scope>NUCLEOTIDE SEQUENCE [LARGE SCALE GENOMIC DNA]</scope>
</reference>
<dbReference type="Proteomes" id="UP001497623">
    <property type="component" value="Unassembled WGS sequence"/>
</dbReference>
<organism evidence="1 2">
    <name type="scientific">Meganyctiphanes norvegica</name>
    <name type="common">Northern krill</name>
    <name type="synonym">Thysanopoda norvegica</name>
    <dbReference type="NCBI Taxonomy" id="48144"/>
    <lineage>
        <taxon>Eukaryota</taxon>
        <taxon>Metazoa</taxon>
        <taxon>Ecdysozoa</taxon>
        <taxon>Arthropoda</taxon>
        <taxon>Crustacea</taxon>
        <taxon>Multicrustacea</taxon>
        <taxon>Malacostraca</taxon>
        <taxon>Eumalacostraca</taxon>
        <taxon>Eucarida</taxon>
        <taxon>Euphausiacea</taxon>
        <taxon>Euphausiidae</taxon>
        <taxon>Meganyctiphanes</taxon>
    </lineage>
</organism>
<dbReference type="AlphaFoldDB" id="A0AAV2RSY2"/>
<dbReference type="EMBL" id="CAXKWB010029553">
    <property type="protein sequence ID" value="CAL4135735.1"/>
    <property type="molecule type" value="Genomic_DNA"/>
</dbReference>
<proteinExistence type="predicted"/>
<gene>
    <name evidence="1" type="ORF">MNOR_LOCUS27704</name>
</gene>